<dbReference type="InterPro" id="IPR044926">
    <property type="entry name" value="RGS_subdomain_2"/>
</dbReference>
<accession>X6MSZ4</accession>
<dbReference type="EMBL" id="ASPP01017835">
    <property type="protein sequence ID" value="ETO16781.1"/>
    <property type="molecule type" value="Genomic_DNA"/>
</dbReference>
<feature type="compositionally biased region" description="Low complexity" evidence="1">
    <location>
        <begin position="251"/>
        <end position="261"/>
    </location>
</feature>
<feature type="non-terminal residue" evidence="3">
    <location>
        <position position="1"/>
    </location>
</feature>
<keyword evidence="2" id="KW-0472">Membrane</keyword>
<dbReference type="InterPro" id="IPR036305">
    <property type="entry name" value="RGS_sf"/>
</dbReference>
<feature type="transmembrane region" description="Helical" evidence="2">
    <location>
        <begin position="60"/>
        <end position="84"/>
    </location>
</feature>
<sequence length="483" mass="55915">VIEELKRVFRVVTVAMSLLVVHVIMDSIFVKICSYQYFIAVFSGGLLIQATLYWNTRIGLFVYLFSCFFYYYYFLNHSLVVYFFPKKKQTKYIYLNSTSVQEVDHLLKYDDKAVLQGNSSQGHSSRSGPGLSLVQVISSERGYDLFMKHLATEFSSVTEFLHYQQYFYDEYFVRVDSFDPKKHLLKYNLGSSVIEIPSQVPKSYIVYFTAVSNDVYPQLNSLSPHTITYNRAMKNFFKGRGHSPNEQSKSTTTTTTTTTTTDQSKGIKTPLNKRKHFPMEMKADYFDIPLSVDFQSQNDIQTIGITTNKKNNDNDENNNSDEKVDLNHETVNVSANNQRQTKVKKVNKIASGNDLYVAENELSTYLLDQSSEELIVRFRQISFGLFDKYINSSSCYELNIRGETRKKLHSKMGDRKKWFAGKDEDIIKLTAYDYLHLFDDACKEVFQLLQDSFRRFQQTLPFKALSQTIYAHPDNHLTITTGL</sequence>
<organism evidence="3 4">
    <name type="scientific">Reticulomyxa filosa</name>
    <dbReference type="NCBI Taxonomy" id="46433"/>
    <lineage>
        <taxon>Eukaryota</taxon>
        <taxon>Sar</taxon>
        <taxon>Rhizaria</taxon>
        <taxon>Retaria</taxon>
        <taxon>Foraminifera</taxon>
        <taxon>Monothalamids</taxon>
        <taxon>Reticulomyxidae</taxon>
        <taxon>Reticulomyxa</taxon>
    </lineage>
</organism>
<keyword evidence="4" id="KW-1185">Reference proteome</keyword>
<dbReference type="Gene3D" id="1.10.167.10">
    <property type="entry name" value="Regulator of G-protein Signalling 4, domain 2"/>
    <property type="match status" value="1"/>
</dbReference>
<reference evidence="3 4" key="1">
    <citation type="journal article" date="2013" name="Curr. Biol.">
        <title>The Genome of the Foraminiferan Reticulomyxa filosa.</title>
        <authorList>
            <person name="Glockner G."/>
            <person name="Hulsmann N."/>
            <person name="Schleicher M."/>
            <person name="Noegel A.A."/>
            <person name="Eichinger L."/>
            <person name="Gallinger C."/>
            <person name="Pawlowski J."/>
            <person name="Sierra R."/>
            <person name="Euteneuer U."/>
            <person name="Pillet L."/>
            <person name="Moustafa A."/>
            <person name="Platzer M."/>
            <person name="Groth M."/>
            <person name="Szafranski K."/>
            <person name="Schliwa M."/>
        </authorList>
    </citation>
    <scope>NUCLEOTIDE SEQUENCE [LARGE SCALE GENOMIC DNA]</scope>
</reference>
<dbReference type="Proteomes" id="UP000023152">
    <property type="component" value="Unassembled WGS sequence"/>
</dbReference>
<name>X6MSZ4_RETFI</name>
<feature type="transmembrane region" description="Helical" evidence="2">
    <location>
        <begin position="37"/>
        <end position="54"/>
    </location>
</feature>
<proteinExistence type="predicted"/>
<keyword evidence="2" id="KW-0812">Transmembrane</keyword>
<evidence type="ECO:0000256" key="2">
    <source>
        <dbReference type="SAM" id="Phobius"/>
    </source>
</evidence>
<feature type="transmembrane region" description="Helical" evidence="2">
    <location>
        <begin position="12"/>
        <end position="30"/>
    </location>
</feature>
<evidence type="ECO:0000313" key="3">
    <source>
        <dbReference type="EMBL" id="ETO16781.1"/>
    </source>
</evidence>
<dbReference type="AlphaFoldDB" id="X6MSZ4"/>
<comment type="caution">
    <text evidence="3">The sequence shown here is derived from an EMBL/GenBank/DDBJ whole genome shotgun (WGS) entry which is preliminary data.</text>
</comment>
<feature type="region of interest" description="Disordered" evidence="1">
    <location>
        <begin position="238"/>
        <end position="270"/>
    </location>
</feature>
<evidence type="ECO:0000313" key="4">
    <source>
        <dbReference type="Proteomes" id="UP000023152"/>
    </source>
</evidence>
<evidence type="ECO:0000256" key="1">
    <source>
        <dbReference type="SAM" id="MobiDB-lite"/>
    </source>
</evidence>
<dbReference type="SUPFAM" id="SSF48097">
    <property type="entry name" value="Regulator of G-protein signaling, RGS"/>
    <property type="match status" value="1"/>
</dbReference>
<keyword evidence="2" id="KW-1133">Transmembrane helix</keyword>
<protein>
    <submittedName>
        <fullName evidence="3">Uncharacterized protein</fullName>
    </submittedName>
</protein>
<gene>
    <name evidence="3" type="ORF">RFI_20558</name>
</gene>